<keyword evidence="2" id="KW-1185">Reference proteome</keyword>
<reference evidence="1 2" key="1">
    <citation type="submission" date="2012-11" db="EMBL/GenBank/DDBJ databases">
        <title>Genome assembly of Thiorhodococcus sp. AK35.</title>
        <authorList>
            <person name="Nupur N."/>
            <person name="Khatri I."/>
            <person name="Subramanian S."/>
            <person name="Pinnaka A."/>
        </authorList>
    </citation>
    <scope>NUCLEOTIDE SEQUENCE [LARGE SCALE GENOMIC DNA]</scope>
    <source>
        <strain evidence="1 2">AK35</strain>
    </source>
</reference>
<dbReference type="Proteomes" id="UP000019460">
    <property type="component" value="Unassembled WGS sequence"/>
</dbReference>
<evidence type="ECO:0000313" key="1">
    <source>
        <dbReference type="EMBL" id="EXJ13481.1"/>
    </source>
</evidence>
<dbReference type="STRING" id="1249627.D779_3699"/>
<gene>
    <name evidence="1" type="ORF">D779_3699</name>
</gene>
<sequence length="51" mass="5964">MFHGHGPNVSCGRWVARHSRQETDMHGLICSRWPRIPIDRRGNPEIRRASE</sequence>
<proteinExistence type="predicted"/>
<comment type="caution">
    <text evidence="1">The sequence shown here is derived from an EMBL/GenBank/DDBJ whole genome shotgun (WGS) entry which is preliminary data.</text>
</comment>
<name>W9V9D6_9GAMM</name>
<accession>W9V9D6</accession>
<protein>
    <submittedName>
        <fullName evidence="1">Uncharacterized protein</fullName>
    </submittedName>
</protein>
<organism evidence="1 2">
    <name type="scientific">Imhoffiella purpurea</name>
    <dbReference type="NCBI Taxonomy" id="1249627"/>
    <lineage>
        <taxon>Bacteria</taxon>
        <taxon>Pseudomonadati</taxon>
        <taxon>Pseudomonadota</taxon>
        <taxon>Gammaproteobacteria</taxon>
        <taxon>Chromatiales</taxon>
        <taxon>Chromatiaceae</taxon>
        <taxon>Imhoffiella</taxon>
    </lineage>
</organism>
<dbReference type="EMBL" id="AONC01000068">
    <property type="protein sequence ID" value="EXJ13481.1"/>
    <property type="molecule type" value="Genomic_DNA"/>
</dbReference>
<dbReference type="AlphaFoldDB" id="W9V9D6"/>
<evidence type="ECO:0000313" key="2">
    <source>
        <dbReference type="Proteomes" id="UP000019460"/>
    </source>
</evidence>